<feature type="modified residue" description="N6-(pyridoxal phosphate)lysine" evidence="7 8">
    <location>
        <position position="58"/>
    </location>
</feature>
<accession>A0A059FGQ8</accession>
<reference evidence="11 12" key="1">
    <citation type="journal article" date="2014" name="Antonie Van Leeuwenhoek">
        <title>Hyphomonas beringensis sp. nov. and Hyphomonas chukchiensis sp. nov., isolated from surface seawater of the Bering Sea and Chukchi Sea.</title>
        <authorList>
            <person name="Li C."/>
            <person name="Lai Q."/>
            <person name="Li G."/>
            <person name="Dong C."/>
            <person name="Wang J."/>
            <person name="Liao Y."/>
            <person name="Shao Z."/>
        </authorList>
    </citation>
    <scope>NUCLEOTIDE SEQUENCE [LARGE SCALE GENOMIC DNA]</scope>
    <source>
        <strain evidence="11 12">VP2</strain>
    </source>
</reference>
<keyword evidence="6 7" id="KW-0413">Isomerase</keyword>
<evidence type="ECO:0000256" key="6">
    <source>
        <dbReference type="ARBA" id="ARBA00023235"/>
    </source>
</evidence>
<evidence type="ECO:0000256" key="4">
    <source>
        <dbReference type="ARBA" id="ARBA00013089"/>
    </source>
</evidence>
<feature type="binding site" evidence="7 9">
    <location>
        <position position="157"/>
    </location>
    <ligand>
        <name>substrate</name>
    </ligand>
</feature>
<evidence type="ECO:0000259" key="10">
    <source>
        <dbReference type="SMART" id="SM01005"/>
    </source>
</evidence>
<comment type="function">
    <text evidence="7">Catalyzes the interconversion of L-alanine and D-alanine. May also act on other amino acids.</text>
</comment>
<proteinExistence type="inferred from homology"/>
<evidence type="ECO:0000313" key="12">
    <source>
        <dbReference type="Proteomes" id="UP000024816"/>
    </source>
</evidence>
<dbReference type="SUPFAM" id="SSF51419">
    <property type="entry name" value="PLP-binding barrel"/>
    <property type="match status" value="1"/>
</dbReference>
<dbReference type="Gene3D" id="2.40.37.10">
    <property type="entry name" value="Lyase, Ornithine Decarboxylase, Chain A, domain 1"/>
    <property type="match status" value="1"/>
</dbReference>
<comment type="caution">
    <text evidence="11">The sequence shown here is derived from an EMBL/GenBank/DDBJ whole genome shotgun (WGS) entry which is preliminary data.</text>
</comment>
<dbReference type="InterPro" id="IPR020622">
    <property type="entry name" value="Ala_racemase_pyridoxalP-BS"/>
</dbReference>
<dbReference type="RefSeq" id="WP_035579514.1">
    <property type="nucleotide sequence ID" value="NZ_ARYJ01000003.1"/>
</dbReference>
<dbReference type="Gene3D" id="3.20.20.10">
    <property type="entry name" value="Alanine racemase"/>
    <property type="match status" value="1"/>
</dbReference>
<dbReference type="PANTHER" id="PTHR30511">
    <property type="entry name" value="ALANINE RACEMASE"/>
    <property type="match status" value="1"/>
</dbReference>
<dbReference type="InterPro" id="IPR011079">
    <property type="entry name" value="Ala_racemase_C"/>
</dbReference>
<dbReference type="EMBL" id="ARYJ01000003">
    <property type="protein sequence ID" value="KCZ89814.1"/>
    <property type="molecule type" value="Genomic_DNA"/>
</dbReference>
<comment type="catalytic activity">
    <reaction evidence="1 7">
        <text>L-alanine = D-alanine</text>
        <dbReference type="Rhea" id="RHEA:20249"/>
        <dbReference type="ChEBI" id="CHEBI:57416"/>
        <dbReference type="ChEBI" id="CHEBI:57972"/>
        <dbReference type="EC" id="5.1.1.1"/>
    </reaction>
</comment>
<dbReference type="AlphaFoldDB" id="A0A059FGQ8"/>
<dbReference type="OrthoDB" id="9813814at2"/>
<comment type="cofactor">
    <cofactor evidence="2 7 8">
        <name>pyridoxal 5'-phosphate</name>
        <dbReference type="ChEBI" id="CHEBI:597326"/>
    </cofactor>
</comment>
<dbReference type="SUPFAM" id="SSF50621">
    <property type="entry name" value="Alanine racemase C-terminal domain-like"/>
    <property type="match status" value="1"/>
</dbReference>
<feature type="binding site" evidence="7 9">
    <location>
        <position position="328"/>
    </location>
    <ligand>
        <name>substrate</name>
    </ligand>
</feature>
<evidence type="ECO:0000256" key="5">
    <source>
        <dbReference type="ARBA" id="ARBA00022898"/>
    </source>
</evidence>
<dbReference type="UniPathway" id="UPA00042">
    <property type="reaction ID" value="UER00497"/>
</dbReference>
<feature type="active site" description="Proton acceptor; specific for L-alanine" evidence="7">
    <location>
        <position position="279"/>
    </location>
</feature>
<dbReference type="InterPro" id="IPR000821">
    <property type="entry name" value="Ala_racemase"/>
</dbReference>
<name>A0A059FGQ8_9PROT</name>
<organism evidence="11 12">
    <name type="scientific">Hyphomonas jannaschiana VP2</name>
    <dbReference type="NCBI Taxonomy" id="1280952"/>
    <lineage>
        <taxon>Bacteria</taxon>
        <taxon>Pseudomonadati</taxon>
        <taxon>Pseudomonadota</taxon>
        <taxon>Alphaproteobacteria</taxon>
        <taxon>Hyphomonadales</taxon>
        <taxon>Hyphomonadaceae</taxon>
        <taxon>Hyphomonas</taxon>
    </lineage>
</organism>
<dbReference type="GO" id="GO:0030632">
    <property type="term" value="P:D-alanine biosynthetic process"/>
    <property type="evidence" value="ECO:0007669"/>
    <property type="project" value="UniProtKB-UniRule"/>
</dbReference>
<keyword evidence="12" id="KW-1185">Reference proteome</keyword>
<feature type="domain" description="Alanine racemase C-terminal" evidence="10">
    <location>
        <begin position="258"/>
        <end position="385"/>
    </location>
</feature>
<dbReference type="Pfam" id="PF00842">
    <property type="entry name" value="Ala_racemase_C"/>
    <property type="match status" value="1"/>
</dbReference>
<dbReference type="PROSITE" id="PS00395">
    <property type="entry name" value="ALANINE_RACEMASE"/>
    <property type="match status" value="1"/>
</dbReference>
<dbReference type="PRINTS" id="PR00992">
    <property type="entry name" value="ALARACEMASE"/>
</dbReference>
<dbReference type="CDD" id="cd00430">
    <property type="entry name" value="PLPDE_III_AR"/>
    <property type="match status" value="1"/>
</dbReference>
<dbReference type="EC" id="5.1.1.1" evidence="4 7"/>
<dbReference type="InterPro" id="IPR001608">
    <property type="entry name" value="Ala_racemase_N"/>
</dbReference>
<dbReference type="GO" id="GO:0008784">
    <property type="term" value="F:alanine racemase activity"/>
    <property type="evidence" value="ECO:0007669"/>
    <property type="project" value="UniProtKB-UniRule"/>
</dbReference>
<evidence type="ECO:0000256" key="7">
    <source>
        <dbReference type="HAMAP-Rule" id="MF_01201"/>
    </source>
</evidence>
<dbReference type="NCBIfam" id="TIGR00492">
    <property type="entry name" value="alr"/>
    <property type="match status" value="1"/>
</dbReference>
<dbReference type="Pfam" id="PF01168">
    <property type="entry name" value="Ala_racemase_N"/>
    <property type="match status" value="1"/>
</dbReference>
<evidence type="ECO:0000256" key="8">
    <source>
        <dbReference type="PIRSR" id="PIRSR600821-50"/>
    </source>
</evidence>
<dbReference type="HAMAP" id="MF_01201">
    <property type="entry name" value="Ala_racemase"/>
    <property type="match status" value="1"/>
</dbReference>
<dbReference type="InterPro" id="IPR029066">
    <property type="entry name" value="PLP-binding_barrel"/>
</dbReference>
<sequence length="397" mass="41874">MTTEAAFPAPCLPDQTVSNRPPCRDEAGRLIVDLGAVAENWQRLGRMHPASRVGAVVKANAYGLGAERISPMLAEIGCREFFVAHLAEALVLKSLLPGSAALYVLNGLAPGSEALCAEARIIPVLNTLEQALDWAATARELGRTLPAALQVDTGMSRLGLSATELDHLMTMPDYTGSVTHHLLMTHMACADTPDAPANARQIERFRHFSNRLPGVPCSIANSAATLSLPSSAGHVLRPGLALYGVAPGPGMGADLQPAVSLEARIIQIRRIEAGTGVGYGLDYVAPGPRRIATISAGYADGWPRALSGKGGAVWFRGHRLPLVGRVSMDSCAADVTDVADHLIRPGDTVELIGPNQSVADLAQLLATTPHEILTGLGRRFARTYLHEPPAGAEETPE</sequence>
<dbReference type="STRING" id="1280952.HJA_06167"/>
<evidence type="ECO:0000313" key="11">
    <source>
        <dbReference type="EMBL" id="KCZ89814.1"/>
    </source>
</evidence>
<dbReference type="InterPro" id="IPR009006">
    <property type="entry name" value="Ala_racemase/Decarboxylase_C"/>
</dbReference>
<evidence type="ECO:0000256" key="2">
    <source>
        <dbReference type="ARBA" id="ARBA00001933"/>
    </source>
</evidence>
<keyword evidence="5 7" id="KW-0663">Pyridoxal phosphate</keyword>
<evidence type="ECO:0000256" key="1">
    <source>
        <dbReference type="ARBA" id="ARBA00000316"/>
    </source>
</evidence>
<dbReference type="PANTHER" id="PTHR30511:SF0">
    <property type="entry name" value="ALANINE RACEMASE, CATABOLIC-RELATED"/>
    <property type="match status" value="1"/>
</dbReference>
<comment type="pathway">
    <text evidence="7">Amino-acid biosynthesis; D-alanine biosynthesis; D-alanine from L-alanine: step 1/1.</text>
</comment>
<comment type="similarity">
    <text evidence="3 7">Belongs to the alanine racemase family.</text>
</comment>
<dbReference type="GO" id="GO:0005829">
    <property type="term" value="C:cytosol"/>
    <property type="evidence" value="ECO:0007669"/>
    <property type="project" value="TreeGrafter"/>
</dbReference>
<feature type="active site" description="Proton acceptor; specific for D-alanine" evidence="7">
    <location>
        <position position="58"/>
    </location>
</feature>
<protein>
    <recommendedName>
        <fullName evidence="4 7">Alanine racemase</fullName>
        <ecNumber evidence="4 7">5.1.1.1</ecNumber>
    </recommendedName>
</protein>
<gene>
    <name evidence="11" type="ORF">HJA_06167</name>
</gene>
<evidence type="ECO:0000256" key="3">
    <source>
        <dbReference type="ARBA" id="ARBA00007880"/>
    </source>
</evidence>
<dbReference type="PATRIC" id="fig|1280952.3.peg.1224"/>
<dbReference type="SMART" id="SM01005">
    <property type="entry name" value="Ala_racemase_C"/>
    <property type="match status" value="1"/>
</dbReference>
<dbReference type="eggNOG" id="COG0787">
    <property type="taxonomic scope" value="Bacteria"/>
</dbReference>
<evidence type="ECO:0000256" key="9">
    <source>
        <dbReference type="PIRSR" id="PIRSR600821-52"/>
    </source>
</evidence>
<dbReference type="GO" id="GO:0030170">
    <property type="term" value="F:pyridoxal phosphate binding"/>
    <property type="evidence" value="ECO:0007669"/>
    <property type="project" value="UniProtKB-UniRule"/>
</dbReference>
<dbReference type="Proteomes" id="UP000024816">
    <property type="component" value="Unassembled WGS sequence"/>
</dbReference>